<dbReference type="GO" id="GO:0005816">
    <property type="term" value="C:spindle pole body"/>
    <property type="evidence" value="ECO:0007669"/>
    <property type="project" value="TreeGrafter"/>
</dbReference>
<organism evidence="9 10">
    <name type="scientific">Penicillium argentinense</name>
    <dbReference type="NCBI Taxonomy" id="1131581"/>
    <lineage>
        <taxon>Eukaryota</taxon>
        <taxon>Fungi</taxon>
        <taxon>Dikarya</taxon>
        <taxon>Ascomycota</taxon>
        <taxon>Pezizomycotina</taxon>
        <taxon>Eurotiomycetes</taxon>
        <taxon>Eurotiomycetidae</taxon>
        <taxon>Eurotiales</taxon>
        <taxon>Aspergillaceae</taxon>
        <taxon>Penicillium</taxon>
    </lineage>
</organism>
<evidence type="ECO:0000256" key="1">
    <source>
        <dbReference type="ARBA" id="ARBA00022527"/>
    </source>
</evidence>
<reference evidence="9" key="1">
    <citation type="submission" date="2022-11" db="EMBL/GenBank/DDBJ databases">
        <authorList>
            <person name="Petersen C."/>
        </authorList>
    </citation>
    <scope>NUCLEOTIDE SEQUENCE</scope>
    <source>
        <strain evidence="9">IBT 30761</strain>
    </source>
</reference>
<proteinExistence type="predicted"/>
<dbReference type="PROSITE" id="PS00108">
    <property type="entry name" value="PROTEIN_KINASE_ST"/>
    <property type="match status" value="1"/>
</dbReference>
<dbReference type="Gene3D" id="1.10.510.10">
    <property type="entry name" value="Transferase(Phosphotransferase) domain 1"/>
    <property type="match status" value="1"/>
</dbReference>
<dbReference type="EMBL" id="JAPQKI010000010">
    <property type="protein sequence ID" value="KAJ5085233.1"/>
    <property type="molecule type" value="Genomic_DNA"/>
</dbReference>
<feature type="compositionally biased region" description="Polar residues" evidence="7">
    <location>
        <begin position="704"/>
        <end position="720"/>
    </location>
</feature>
<feature type="compositionally biased region" description="Polar residues" evidence="7">
    <location>
        <begin position="608"/>
        <end position="628"/>
    </location>
</feature>
<dbReference type="GO" id="GO:0005634">
    <property type="term" value="C:nucleus"/>
    <property type="evidence" value="ECO:0007669"/>
    <property type="project" value="TreeGrafter"/>
</dbReference>
<dbReference type="CDD" id="cd14099">
    <property type="entry name" value="STKc_PLK"/>
    <property type="match status" value="1"/>
</dbReference>
<dbReference type="SUPFAM" id="SSF56112">
    <property type="entry name" value="Protein kinase-like (PK-like)"/>
    <property type="match status" value="1"/>
</dbReference>
<keyword evidence="3 6" id="KW-0547">Nucleotide-binding</keyword>
<dbReference type="CDD" id="cd13118">
    <property type="entry name" value="POLO_box_1"/>
    <property type="match status" value="1"/>
</dbReference>
<dbReference type="GO" id="GO:0005524">
    <property type="term" value="F:ATP binding"/>
    <property type="evidence" value="ECO:0007669"/>
    <property type="project" value="UniProtKB-UniRule"/>
</dbReference>
<dbReference type="GO" id="GO:0007052">
    <property type="term" value="P:mitotic spindle organization"/>
    <property type="evidence" value="ECO:0007669"/>
    <property type="project" value="TreeGrafter"/>
</dbReference>
<sequence length="1171" mass="130081">MEALSPRSTNQMIRPKPVTERKMTDRNAAAGPVQKSSSSKNHADPPPAFVPEPEDGGERYSIGAFLGKGGFAVCYEGTLARNGKVFAMKVVKSQMPQKKMEEKVSATDPPGHGRSHTLTLFEFRTELQIHSKMRHPFIVQFYRAFAFEKSTYVVLELCPNGSVMDMVKKRRSLTLPEVRRFMIQLCAAVKYLHKRFVAHRDLKMGNLFLDHNMNIKVGDFGLAAMILSDKDAKRRNTLCGTPNYIAPEILDKSKGGHTQKVDIWSLGVIFFAMLTGYPPFQSKTQEEIYKKVRTLTYVWPKDSDHSNFIPEEAKDLVSACLNLVDEERPDPDDIVEHPFFNMYDGCIPRQLDPACRFNKPIWLKDESPRGDSMMSGYGLDSDEKLRSYVFQVDDPSQRYHSCKAAFYSLCGVGKKPDGTPRKSVGRNCSKSAYSECETEDARGLRPVVPLPMDFVYRWPHNMEGDWCLMENSRKTIRTDTSSFEQSTLSQRSVSSARTNSTMASSRTNAALAAAHQRRMEGQNHAATLRQAARSGTRTLRNAPVMDDVPEPPSRSHREVQEPEYAPLASAEQPAGGLAERPIRTRRMASSSNAPTLRGTERTAAAPQLSKSTSMPSGLTIGKTRSQSRMMEAANYPAAPTTEQKLAAPPEERRPMSRQTTLRSTSRPDLKLLAERSERPKSTMSDRPLMPAQLSQQAQPASQSTGISRSNSKNSAGTKARSSLGLSPLFHQDDLCDLLPGTSLTDVNTDLRLMLSNLINHAPARRRGGPRKQPHAYVIKWVDYTNRYGIGYVLDDGSVGCVFKGENGQPATSVVVRDGERHIRRKARSVDSDEGKGIPYSEAEQLVPRHGNAVEFYENKDDDLLGCRGIRRAMVSPTLFDSGNSKVMKIRVNSGTEADRCDAEKIKRVKLVDQFGKYMIGSLGRHGDEGLADGPASRQTSGQFIKFYQRLGNVGIWGFGDGAFQFNFPDHTKLVISPGRTRSSSLWIDFYHLSPSAARYFTAKGKMHPSGFDTRAVASDEAAAFISIANGNSSNSVEDRIREILDANSFLQKISFIQEVLKGWIKYGRLGGRPSSNRTPAGEDSVAPEMFWQGTQERSPTGGHGTKFVWVTVGAPDGDGEYRSVMLKDPIGSGAGGSDRERLEKRGGMSGAMNHDKEMEVLRERLRMMGRE</sequence>
<feature type="domain" description="Protein kinase" evidence="8">
    <location>
        <begin position="60"/>
        <end position="340"/>
    </location>
</feature>
<reference evidence="9" key="2">
    <citation type="journal article" date="2023" name="IMA Fungus">
        <title>Comparative genomic study of the Penicillium genus elucidates a diverse pangenome and 15 lateral gene transfer events.</title>
        <authorList>
            <person name="Petersen C."/>
            <person name="Sorensen T."/>
            <person name="Nielsen M.R."/>
            <person name="Sondergaard T.E."/>
            <person name="Sorensen J.L."/>
            <person name="Fitzpatrick D.A."/>
            <person name="Frisvad J.C."/>
            <person name="Nielsen K.L."/>
        </authorList>
    </citation>
    <scope>NUCLEOTIDE SEQUENCE</scope>
    <source>
        <strain evidence="9">IBT 30761</strain>
    </source>
</reference>
<dbReference type="InterPro" id="IPR008271">
    <property type="entry name" value="Ser/Thr_kinase_AS"/>
</dbReference>
<evidence type="ECO:0000256" key="3">
    <source>
        <dbReference type="ARBA" id="ARBA00022741"/>
    </source>
</evidence>
<dbReference type="GO" id="GO:0005737">
    <property type="term" value="C:cytoplasm"/>
    <property type="evidence" value="ECO:0007669"/>
    <property type="project" value="TreeGrafter"/>
</dbReference>
<feature type="compositionally biased region" description="Polar residues" evidence="7">
    <location>
        <begin position="1"/>
        <end position="12"/>
    </location>
</feature>
<feature type="compositionally biased region" description="Basic and acidic residues" evidence="7">
    <location>
        <begin position="665"/>
        <end position="680"/>
    </location>
</feature>
<dbReference type="InterPro" id="IPR033695">
    <property type="entry name" value="POLO_box_2"/>
</dbReference>
<dbReference type="InterPro" id="IPR036947">
    <property type="entry name" value="POLO_box_dom_sf"/>
</dbReference>
<dbReference type="InterPro" id="IPR033701">
    <property type="entry name" value="POLO_box_1"/>
</dbReference>
<dbReference type="InterPro" id="IPR011009">
    <property type="entry name" value="Kinase-like_dom_sf"/>
</dbReference>
<keyword evidence="1" id="KW-0723">Serine/threonine-protein kinase</keyword>
<evidence type="ECO:0000256" key="7">
    <source>
        <dbReference type="SAM" id="MobiDB-lite"/>
    </source>
</evidence>
<keyword evidence="10" id="KW-1185">Reference proteome</keyword>
<name>A0A9W9ENR8_9EURO</name>
<dbReference type="Gene3D" id="3.30.1120.30">
    <property type="entry name" value="POLO box domain"/>
    <property type="match status" value="1"/>
</dbReference>
<comment type="caution">
    <text evidence="9">The sequence shown here is derived from an EMBL/GenBank/DDBJ whole genome shotgun (WGS) entry which is preliminary data.</text>
</comment>
<feature type="region of interest" description="Disordered" evidence="7">
    <location>
        <begin position="1126"/>
        <end position="1154"/>
    </location>
</feature>
<dbReference type="GO" id="GO:0004674">
    <property type="term" value="F:protein serine/threonine kinase activity"/>
    <property type="evidence" value="ECO:0007669"/>
    <property type="project" value="UniProtKB-KW"/>
</dbReference>
<keyword evidence="4" id="KW-0418">Kinase</keyword>
<feature type="region of interest" description="Disordered" evidence="7">
    <location>
        <begin position="1"/>
        <end position="56"/>
    </location>
</feature>
<protein>
    <recommendedName>
        <fullName evidence="8">Protein kinase domain-containing protein</fullName>
    </recommendedName>
</protein>
<feature type="region of interest" description="Disordered" evidence="7">
    <location>
        <begin position="520"/>
        <end position="720"/>
    </location>
</feature>
<evidence type="ECO:0000313" key="10">
    <source>
        <dbReference type="Proteomes" id="UP001149074"/>
    </source>
</evidence>
<dbReference type="SUPFAM" id="SSF82615">
    <property type="entry name" value="Polo-box domain"/>
    <property type="match status" value="2"/>
</dbReference>
<dbReference type="GeneID" id="81361474"/>
<evidence type="ECO:0000256" key="5">
    <source>
        <dbReference type="ARBA" id="ARBA00022840"/>
    </source>
</evidence>
<dbReference type="FunFam" id="3.30.1120.30:FF:000004">
    <property type="entry name" value="Serine/threonine-protein kinase"/>
    <property type="match status" value="1"/>
</dbReference>
<dbReference type="InterPro" id="IPR000719">
    <property type="entry name" value="Prot_kinase_dom"/>
</dbReference>
<dbReference type="GO" id="GO:0000922">
    <property type="term" value="C:spindle pole"/>
    <property type="evidence" value="ECO:0007669"/>
    <property type="project" value="TreeGrafter"/>
</dbReference>
<dbReference type="Proteomes" id="UP001149074">
    <property type="component" value="Unassembled WGS sequence"/>
</dbReference>
<feature type="compositionally biased region" description="Basic and acidic residues" evidence="7">
    <location>
        <begin position="1137"/>
        <end position="1146"/>
    </location>
</feature>
<dbReference type="OrthoDB" id="408964at2759"/>
<dbReference type="Pfam" id="PF00069">
    <property type="entry name" value="Pkinase"/>
    <property type="match status" value="1"/>
</dbReference>
<dbReference type="FunFam" id="1.10.510.10:FF:000652">
    <property type="entry name" value="Serine/threonine-protein kinase"/>
    <property type="match status" value="1"/>
</dbReference>
<dbReference type="SMART" id="SM00220">
    <property type="entry name" value="S_TKc"/>
    <property type="match status" value="1"/>
</dbReference>
<keyword evidence="5 6" id="KW-0067">ATP-binding</keyword>
<dbReference type="PROSITE" id="PS50011">
    <property type="entry name" value="PROTEIN_KINASE_DOM"/>
    <property type="match status" value="1"/>
</dbReference>
<dbReference type="PROSITE" id="PS00107">
    <property type="entry name" value="PROTEIN_KINASE_ATP"/>
    <property type="match status" value="1"/>
</dbReference>
<dbReference type="AlphaFoldDB" id="A0A9W9ENR8"/>
<evidence type="ECO:0000256" key="4">
    <source>
        <dbReference type="ARBA" id="ARBA00022777"/>
    </source>
</evidence>
<dbReference type="CDD" id="cd13117">
    <property type="entry name" value="POLO_box_2"/>
    <property type="match status" value="1"/>
</dbReference>
<dbReference type="RefSeq" id="XP_056469911.1">
    <property type="nucleotide sequence ID" value="XM_056622495.1"/>
</dbReference>
<evidence type="ECO:0000259" key="8">
    <source>
        <dbReference type="PROSITE" id="PS50011"/>
    </source>
</evidence>
<dbReference type="Gene3D" id="3.30.200.20">
    <property type="entry name" value="Phosphorylase Kinase, domain 1"/>
    <property type="match status" value="1"/>
</dbReference>
<feature type="compositionally biased region" description="Low complexity" evidence="7">
    <location>
        <begin position="687"/>
        <end position="703"/>
    </location>
</feature>
<evidence type="ECO:0000313" key="9">
    <source>
        <dbReference type="EMBL" id="KAJ5085233.1"/>
    </source>
</evidence>
<dbReference type="PANTHER" id="PTHR24345:SF0">
    <property type="entry name" value="CELL CYCLE SERINE_THREONINE-PROTEIN KINASE CDC5_MSD2"/>
    <property type="match status" value="1"/>
</dbReference>
<keyword evidence="2" id="KW-0808">Transferase</keyword>
<evidence type="ECO:0000256" key="2">
    <source>
        <dbReference type="ARBA" id="ARBA00022679"/>
    </source>
</evidence>
<evidence type="ECO:0000256" key="6">
    <source>
        <dbReference type="PROSITE-ProRule" id="PRU10141"/>
    </source>
</evidence>
<dbReference type="PANTHER" id="PTHR24345">
    <property type="entry name" value="SERINE/THREONINE-PROTEIN KINASE PLK"/>
    <property type="match status" value="1"/>
</dbReference>
<feature type="binding site" evidence="6">
    <location>
        <position position="89"/>
    </location>
    <ligand>
        <name>ATP</name>
        <dbReference type="ChEBI" id="CHEBI:30616"/>
    </ligand>
</feature>
<feature type="region of interest" description="Disordered" evidence="7">
    <location>
        <begin position="478"/>
        <end position="504"/>
    </location>
</feature>
<dbReference type="GO" id="GO:0000776">
    <property type="term" value="C:kinetochore"/>
    <property type="evidence" value="ECO:0007669"/>
    <property type="project" value="TreeGrafter"/>
</dbReference>
<accession>A0A9W9ENR8</accession>
<dbReference type="InterPro" id="IPR017441">
    <property type="entry name" value="Protein_kinase_ATP_BS"/>
</dbReference>
<gene>
    <name evidence="9" type="ORF">N7532_010004</name>
</gene>